<evidence type="ECO:0000313" key="18">
    <source>
        <dbReference type="EMBL" id="CAF0752124.1"/>
    </source>
</evidence>
<keyword evidence="7" id="KW-0862">Zinc</keyword>
<keyword evidence="13" id="KW-0812">Transmembrane</keyword>
<dbReference type="OrthoDB" id="10009520at2759"/>
<dbReference type="Pfam" id="PF08766">
    <property type="entry name" value="DEK_C"/>
    <property type="match status" value="1"/>
</dbReference>
<evidence type="ECO:0000313" key="20">
    <source>
        <dbReference type="EMBL" id="CAF3531892.1"/>
    </source>
</evidence>
<evidence type="ECO:0000256" key="13">
    <source>
        <dbReference type="SAM" id="Phobius"/>
    </source>
</evidence>
<evidence type="ECO:0000256" key="10">
    <source>
        <dbReference type="ARBA" id="ARBA00023242"/>
    </source>
</evidence>
<dbReference type="PROSITE" id="PS50089">
    <property type="entry name" value="ZF_RING_2"/>
    <property type="match status" value="1"/>
</dbReference>
<protein>
    <recommendedName>
        <fullName evidence="22">RBR-type E3 ubiquitin transferase</fullName>
    </recommendedName>
</protein>
<dbReference type="Gene3D" id="1.20.120.1750">
    <property type="match status" value="1"/>
</dbReference>
<keyword evidence="13" id="KW-0472">Membrane</keyword>
<dbReference type="InterPro" id="IPR001841">
    <property type="entry name" value="Znf_RING"/>
</dbReference>
<evidence type="ECO:0000259" key="15">
    <source>
        <dbReference type="PROSITE" id="PS51873"/>
    </source>
</evidence>
<keyword evidence="6" id="KW-0833">Ubl conjugation pathway</keyword>
<dbReference type="GO" id="GO:0016740">
    <property type="term" value="F:transferase activity"/>
    <property type="evidence" value="ECO:0007669"/>
    <property type="project" value="UniProtKB-KW"/>
</dbReference>
<dbReference type="Proteomes" id="UP000677228">
    <property type="component" value="Unassembled WGS sequence"/>
</dbReference>
<dbReference type="InterPro" id="IPR013083">
    <property type="entry name" value="Znf_RING/FYVE/PHD"/>
</dbReference>
<name>A0A813PA46_9BILA</name>
<evidence type="ECO:0008006" key="22">
    <source>
        <dbReference type="Google" id="ProtNLM"/>
    </source>
</evidence>
<dbReference type="GO" id="GO:0008270">
    <property type="term" value="F:zinc ion binding"/>
    <property type="evidence" value="ECO:0007669"/>
    <property type="project" value="UniProtKB-KW"/>
</dbReference>
<feature type="compositionally biased region" description="Low complexity" evidence="12">
    <location>
        <begin position="102"/>
        <end position="120"/>
    </location>
</feature>
<evidence type="ECO:0000256" key="1">
    <source>
        <dbReference type="ARBA" id="ARBA00004123"/>
    </source>
</evidence>
<dbReference type="InterPro" id="IPR044066">
    <property type="entry name" value="TRIAD_supradom"/>
</dbReference>
<evidence type="ECO:0000256" key="7">
    <source>
        <dbReference type="ARBA" id="ARBA00022833"/>
    </source>
</evidence>
<keyword evidence="4" id="KW-0677">Repeat</keyword>
<feature type="compositionally biased region" description="Polar residues" evidence="12">
    <location>
        <begin position="38"/>
        <end position="58"/>
    </location>
</feature>
<dbReference type="SUPFAM" id="SSF57850">
    <property type="entry name" value="RING/U-box"/>
    <property type="match status" value="3"/>
</dbReference>
<accession>A0A813PA46</accession>
<keyword evidence="10" id="KW-0539">Nucleus</keyword>
<comment type="subcellular location">
    <subcellularLocation>
        <location evidence="1">Nucleus</location>
    </subcellularLocation>
</comment>
<evidence type="ECO:0000256" key="3">
    <source>
        <dbReference type="ARBA" id="ARBA00022723"/>
    </source>
</evidence>
<evidence type="ECO:0000256" key="8">
    <source>
        <dbReference type="ARBA" id="ARBA00022853"/>
    </source>
</evidence>
<keyword evidence="21" id="KW-1185">Reference proteome</keyword>
<evidence type="ECO:0000256" key="9">
    <source>
        <dbReference type="ARBA" id="ARBA00023125"/>
    </source>
</evidence>
<dbReference type="Proteomes" id="UP000663829">
    <property type="component" value="Unassembled WGS sequence"/>
</dbReference>
<dbReference type="GO" id="GO:0003677">
    <property type="term" value="F:DNA binding"/>
    <property type="evidence" value="ECO:0007669"/>
    <property type="project" value="UniProtKB-KW"/>
</dbReference>
<dbReference type="Proteomes" id="UP000681722">
    <property type="component" value="Unassembled WGS sequence"/>
</dbReference>
<evidence type="ECO:0000256" key="4">
    <source>
        <dbReference type="ARBA" id="ARBA00022737"/>
    </source>
</evidence>
<dbReference type="AlphaFoldDB" id="A0A813PA46"/>
<dbReference type="Pfam" id="PF01485">
    <property type="entry name" value="IBR"/>
    <property type="match status" value="1"/>
</dbReference>
<dbReference type="InterPro" id="IPR002867">
    <property type="entry name" value="IBR_dom"/>
</dbReference>
<keyword evidence="3" id="KW-0479">Metal-binding</keyword>
<dbReference type="InterPro" id="IPR017907">
    <property type="entry name" value="Znf_RING_CS"/>
</dbReference>
<dbReference type="GO" id="GO:0006325">
    <property type="term" value="P:chromatin organization"/>
    <property type="evidence" value="ECO:0007669"/>
    <property type="project" value="UniProtKB-KW"/>
</dbReference>
<evidence type="ECO:0000313" key="19">
    <source>
        <dbReference type="EMBL" id="CAF3495156.1"/>
    </source>
</evidence>
<evidence type="ECO:0000256" key="11">
    <source>
        <dbReference type="PROSITE-ProRule" id="PRU00175"/>
    </source>
</evidence>
<evidence type="ECO:0000313" key="17">
    <source>
        <dbReference type="EMBL" id="CAF0723053.1"/>
    </source>
</evidence>
<feature type="region of interest" description="Disordered" evidence="12">
    <location>
        <begin position="304"/>
        <end position="423"/>
    </location>
</feature>
<dbReference type="GO" id="GO:0042393">
    <property type="term" value="F:histone binding"/>
    <property type="evidence" value="ECO:0007669"/>
    <property type="project" value="TreeGrafter"/>
</dbReference>
<dbReference type="Gene3D" id="3.30.40.10">
    <property type="entry name" value="Zinc/RING finger domain, C3HC4 (zinc finger)"/>
    <property type="match status" value="1"/>
</dbReference>
<dbReference type="PANTHER" id="PTHR13468:SF1">
    <property type="entry name" value="PROTEIN DEK"/>
    <property type="match status" value="1"/>
</dbReference>
<organism evidence="18 21">
    <name type="scientific">Didymodactylos carnosus</name>
    <dbReference type="NCBI Taxonomy" id="1234261"/>
    <lineage>
        <taxon>Eukaryota</taxon>
        <taxon>Metazoa</taxon>
        <taxon>Spiralia</taxon>
        <taxon>Gnathifera</taxon>
        <taxon>Rotifera</taxon>
        <taxon>Eurotatoria</taxon>
        <taxon>Bdelloidea</taxon>
        <taxon>Philodinida</taxon>
        <taxon>Philodinidae</taxon>
        <taxon>Didymodactylos</taxon>
    </lineage>
</organism>
<dbReference type="Proteomes" id="UP000682733">
    <property type="component" value="Unassembled WGS sequence"/>
</dbReference>
<keyword evidence="8" id="KW-0156">Chromatin regulator</keyword>
<feature type="domain" description="RING-type" evidence="15">
    <location>
        <begin position="543"/>
        <end position="775"/>
    </location>
</feature>
<gene>
    <name evidence="18" type="ORF">GPM918_LOCUS896</name>
    <name evidence="17" type="ORF">OVA965_LOCUS196</name>
    <name evidence="20" type="ORF">SRO942_LOCUS896</name>
    <name evidence="19" type="ORF">TMI583_LOCUS196</name>
</gene>
<dbReference type="CDD" id="cd20352">
    <property type="entry name" value="Rcat_RBR_RNF144"/>
    <property type="match status" value="1"/>
</dbReference>
<reference evidence="18" key="1">
    <citation type="submission" date="2021-02" db="EMBL/GenBank/DDBJ databases">
        <authorList>
            <person name="Nowell W R."/>
        </authorList>
    </citation>
    <scope>NUCLEOTIDE SEQUENCE</scope>
</reference>
<feature type="compositionally biased region" description="Basic and acidic residues" evidence="12">
    <location>
        <begin position="59"/>
        <end position="70"/>
    </location>
</feature>
<comment type="caution">
    <text evidence="18">The sequence shown here is derived from an EMBL/GenBank/DDBJ whole genome shotgun (WGS) entry which is preliminary data.</text>
</comment>
<feature type="domain" description="RING-type" evidence="14">
    <location>
        <begin position="547"/>
        <end position="593"/>
    </location>
</feature>
<dbReference type="Gene3D" id="1.10.10.60">
    <property type="entry name" value="Homeodomain-like"/>
    <property type="match status" value="1"/>
</dbReference>
<dbReference type="GO" id="GO:0005634">
    <property type="term" value="C:nucleus"/>
    <property type="evidence" value="ECO:0007669"/>
    <property type="project" value="UniProtKB-SubCell"/>
</dbReference>
<dbReference type="SUPFAM" id="SSF109715">
    <property type="entry name" value="DEK C-terminal domain"/>
    <property type="match status" value="1"/>
</dbReference>
<dbReference type="GO" id="GO:2000779">
    <property type="term" value="P:regulation of double-strand break repair"/>
    <property type="evidence" value="ECO:0007669"/>
    <property type="project" value="TreeGrafter"/>
</dbReference>
<dbReference type="SMART" id="SM00647">
    <property type="entry name" value="IBR"/>
    <property type="match status" value="2"/>
</dbReference>
<keyword evidence="13" id="KW-1133">Transmembrane helix</keyword>
<feature type="compositionally biased region" description="Basic residues" evidence="12">
    <location>
        <begin position="379"/>
        <end position="390"/>
    </location>
</feature>
<dbReference type="PROSITE" id="PS51873">
    <property type="entry name" value="TRIAD"/>
    <property type="match status" value="1"/>
</dbReference>
<dbReference type="EMBL" id="CAJOBC010000076">
    <property type="protein sequence ID" value="CAF3531892.1"/>
    <property type="molecule type" value="Genomic_DNA"/>
</dbReference>
<evidence type="ECO:0000259" key="16">
    <source>
        <dbReference type="PROSITE" id="PS51998"/>
    </source>
</evidence>
<evidence type="ECO:0000259" key="14">
    <source>
        <dbReference type="PROSITE" id="PS50089"/>
    </source>
</evidence>
<feature type="compositionally biased region" description="Acidic residues" evidence="12">
    <location>
        <begin position="357"/>
        <end position="370"/>
    </location>
</feature>
<dbReference type="PANTHER" id="PTHR13468">
    <property type="entry name" value="DEK PROTEIN"/>
    <property type="match status" value="1"/>
</dbReference>
<dbReference type="InterPro" id="IPR014876">
    <property type="entry name" value="DEK_C"/>
</dbReference>
<dbReference type="Pfam" id="PF22191">
    <property type="entry name" value="IBR_1"/>
    <property type="match status" value="1"/>
</dbReference>
<evidence type="ECO:0000256" key="12">
    <source>
        <dbReference type="SAM" id="MobiDB-lite"/>
    </source>
</evidence>
<feature type="region of interest" description="Disordered" evidence="12">
    <location>
        <begin position="1"/>
        <end position="167"/>
    </location>
</feature>
<dbReference type="EMBL" id="CAJOBA010000019">
    <property type="protein sequence ID" value="CAF3495156.1"/>
    <property type="molecule type" value="Genomic_DNA"/>
</dbReference>
<keyword evidence="5 11" id="KW-0863">Zinc-finger</keyword>
<dbReference type="InterPro" id="IPR044198">
    <property type="entry name" value="DEK"/>
</dbReference>
<evidence type="ECO:0000256" key="5">
    <source>
        <dbReference type="ARBA" id="ARBA00022771"/>
    </source>
</evidence>
<evidence type="ECO:0000256" key="6">
    <source>
        <dbReference type="ARBA" id="ARBA00022786"/>
    </source>
</evidence>
<sequence length="882" mass="99927">MTIDENNKVNGNEVPEGKEAPTTKVNTQNDQAKDDTLKTSTETNSTATVSSSPNNNNTDHIENRKEEETLLKTVLNETATAEPETSEEPEKKNGKNTKSNRKSSSSPNKRSKSSSPTKSNTASQEKDDLNQTEASSNTIKEEDENKVDSDSTQPAEVDTPLFEQPIVLEGKRRRTATIRLEMNELTPKKEIQIPKGNGKPLGEIEYINHQITNTNGEQLVSLQYICFGRKVVHANMKKILRTFAGFDFKKGTPEYDRTLSRLLKYKKPQLKVILDVLGLQQSGRNEEQAERILDFLVEPYDEGKRVAKKMSKQSSASKKRRSTDSSLKVASRKRNNTATSQIMDESDADSNEKDNHTEDDDGGDEMEEEKSDTYEPGRGKKKSLPKKKASSSRGANTVPKDKGQKRKRGSPSPAKKDLKKIKSEPIEVDEKKVARISKNDDKLTRVLERSVLIDIKQENDTADEAKGPSEDSLRSTIKKILNGVDLSGVTMKNVLKDVYSQYPEFNLTERKDFIKNIVKEMGYSEEVEQLCDSKNDLQNLLSPICQCPICFHDIFDEKEVYRVKMCNCMFCRVCVIQYCTNQLETNLVPISCPGAKCNGLFLITELEQVLSVKQIQLYEKLILNNGKYINNLTYYFENFSFLLGFLLFAEVALDPKRLFCPVINCGQICTIPDDIDITTEAPITCTQCKFTFCIKCHEIWHQGLPCLDGGIPFESDPEASIKRCPRCQLPIERLVGCAQMLCRRCKHIFCWYCLKSLDNDFFLLHYERGSCRNRLGHTRISLFLHRITIVGIFAGLSVLLLIATPFLILAAPCIMCCRCKEAKNPLTNYKNWRKRFRTGNDSYTLDELTTLEIEQPMSISKPEIVTLTPQIHININSDHLQI</sequence>
<feature type="transmembrane region" description="Helical" evidence="13">
    <location>
        <begin position="787"/>
        <end position="811"/>
    </location>
</feature>
<dbReference type="EMBL" id="CAJNOK010000019">
    <property type="protein sequence ID" value="CAF0723053.1"/>
    <property type="molecule type" value="Genomic_DNA"/>
</dbReference>
<evidence type="ECO:0000256" key="2">
    <source>
        <dbReference type="ARBA" id="ARBA00022679"/>
    </source>
</evidence>
<feature type="compositionally biased region" description="Basic residues" evidence="12">
    <location>
        <begin position="306"/>
        <end position="321"/>
    </location>
</feature>
<dbReference type="PROSITE" id="PS51998">
    <property type="entry name" value="DEK_C"/>
    <property type="match status" value="1"/>
</dbReference>
<keyword evidence="9" id="KW-0238">DNA-binding</keyword>
<dbReference type="PROSITE" id="PS00518">
    <property type="entry name" value="ZF_RING_1"/>
    <property type="match status" value="1"/>
</dbReference>
<feature type="domain" description="DEK-C" evidence="16">
    <location>
        <begin position="467"/>
        <end position="523"/>
    </location>
</feature>
<dbReference type="EMBL" id="CAJNOQ010000076">
    <property type="protein sequence ID" value="CAF0752124.1"/>
    <property type="molecule type" value="Genomic_DNA"/>
</dbReference>
<evidence type="ECO:0000313" key="21">
    <source>
        <dbReference type="Proteomes" id="UP000663829"/>
    </source>
</evidence>
<keyword evidence="2" id="KW-0808">Transferase</keyword>
<feature type="compositionally biased region" description="Basic and acidic residues" evidence="12">
    <location>
        <begin position="414"/>
        <end position="423"/>
    </location>
</feature>
<proteinExistence type="predicted"/>